<evidence type="ECO:0000313" key="1">
    <source>
        <dbReference type="EMBL" id="CRK09750.1"/>
    </source>
</evidence>
<dbReference type="Proteomes" id="UP000044602">
    <property type="component" value="Unassembled WGS sequence"/>
</dbReference>
<protein>
    <submittedName>
        <fullName evidence="1">Uncharacterized protein</fullName>
    </submittedName>
</protein>
<organism evidence="1 2">
    <name type="scientific">Verticillium longisporum</name>
    <name type="common">Verticillium dahliae var. longisporum</name>
    <dbReference type="NCBI Taxonomy" id="100787"/>
    <lineage>
        <taxon>Eukaryota</taxon>
        <taxon>Fungi</taxon>
        <taxon>Dikarya</taxon>
        <taxon>Ascomycota</taxon>
        <taxon>Pezizomycotina</taxon>
        <taxon>Sordariomycetes</taxon>
        <taxon>Hypocreomycetidae</taxon>
        <taxon>Glomerellales</taxon>
        <taxon>Plectosphaerellaceae</taxon>
        <taxon>Verticillium</taxon>
    </lineage>
</organism>
<proteinExistence type="predicted"/>
<accession>A0A0G4KMI6</accession>
<dbReference type="AlphaFoldDB" id="A0A0G4KMI6"/>
<keyword evidence="2" id="KW-1185">Reference proteome</keyword>
<sequence length="75" mass="8048">MHSSQRTCVATDVIWVLKMEGVMNLCHEFCADVDGVRLKISATHAPTASFPAWPSVTYAVETAVVEGTLEASSHG</sequence>
<reference evidence="1 2" key="1">
    <citation type="submission" date="2015-05" db="EMBL/GenBank/DDBJ databases">
        <authorList>
            <person name="Wang D.B."/>
            <person name="Wang M."/>
        </authorList>
    </citation>
    <scope>NUCLEOTIDE SEQUENCE [LARGE SCALE GENOMIC DNA]</scope>
    <source>
        <strain evidence="1">VL1</strain>
    </source>
</reference>
<name>A0A0G4KMI6_VERLO</name>
<gene>
    <name evidence="1" type="ORF">BN1708_002265</name>
</gene>
<dbReference type="EMBL" id="CVQH01002224">
    <property type="protein sequence ID" value="CRK09750.1"/>
    <property type="molecule type" value="Genomic_DNA"/>
</dbReference>
<evidence type="ECO:0000313" key="2">
    <source>
        <dbReference type="Proteomes" id="UP000044602"/>
    </source>
</evidence>